<proteinExistence type="predicted"/>
<gene>
    <name evidence="6" type="ORF">KDW95_12140</name>
</gene>
<comment type="subcellular location">
    <subcellularLocation>
        <location evidence="1">Membrane</location>
    </subcellularLocation>
</comment>
<keyword evidence="4" id="KW-0472">Membrane</keyword>
<keyword evidence="4" id="KW-1133">Transmembrane helix</keyword>
<evidence type="ECO:0000256" key="1">
    <source>
        <dbReference type="ARBA" id="ARBA00004370"/>
    </source>
</evidence>
<dbReference type="SMART" id="SM00283">
    <property type="entry name" value="MA"/>
    <property type="match status" value="1"/>
</dbReference>
<feature type="domain" description="Methyl-accepting transducer" evidence="5">
    <location>
        <begin position="210"/>
        <end position="446"/>
    </location>
</feature>
<keyword evidence="4" id="KW-0812">Transmembrane</keyword>
<name>A0ABY5HFF7_9GAMM</name>
<dbReference type="Pfam" id="PF00015">
    <property type="entry name" value="MCPsignal"/>
    <property type="match status" value="1"/>
</dbReference>
<dbReference type="Gene3D" id="1.10.287.950">
    <property type="entry name" value="Methyl-accepting chemotaxis protein"/>
    <property type="match status" value="1"/>
</dbReference>
<sequence>MTTSVYSRGSLRAKLVTILGVFTLVAIGQVAVNMTLISQMQGTASSAQIYGKGRYLGATLLSIVQSVQETDDLQAESVLLQDVVQRMDERYLWLRQGHAAKGVNATTAPAVLAALDESEGQWRNEIKPRIEMILNLPSTTLLQDEIALLKPLLRRLISKIEDSVEAYEELAAENQQEAELVQWLFLLLYIVLLCGVFWVMRGAFSNLNTAAGNLSAFARQLLAGASEQVAATQEQAAAVSQTNSTAEELDQTAAQAVEHSRNVMDLSRQVAEVGDKGALRVEEAIQAMTHVQEQSERIASNILALAEKTQSVGKIISVVGDIAEQTNILAINAGIEASRDQVAGSGFSAVAREIKDLANQSRSATTDVRQILGEVQQATSSAVMLMEEGSKRVELAITTVNSSRDVIDSLLQAVRENARSAAKISASSNQQAIGTSQIRQAMNDINATTNQSVAAVKQVEATAGKLDELSDRLKTMLNG</sequence>
<feature type="transmembrane region" description="Helical" evidence="4">
    <location>
        <begin position="15"/>
        <end position="36"/>
    </location>
</feature>
<dbReference type="InterPro" id="IPR004089">
    <property type="entry name" value="MCPsignal_dom"/>
</dbReference>
<keyword evidence="2 3" id="KW-0807">Transducer</keyword>
<dbReference type="RefSeq" id="WP_255852072.1">
    <property type="nucleotide sequence ID" value="NZ_CP073347.1"/>
</dbReference>
<dbReference type="EMBL" id="CP073347">
    <property type="protein sequence ID" value="UTW10067.1"/>
    <property type="molecule type" value="Genomic_DNA"/>
</dbReference>
<dbReference type="Proteomes" id="UP001058461">
    <property type="component" value="Chromosome"/>
</dbReference>
<dbReference type="SUPFAM" id="SSF58104">
    <property type="entry name" value="Methyl-accepting chemotaxis protein (MCP) signaling domain"/>
    <property type="match status" value="1"/>
</dbReference>
<reference evidence="6" key="1">
    <citation type="submission" date="2021-04" db="EMBL/GenBank/DDBJ databases">
        <title>Oceanospirillales bacteria with DddD are important DMSP degraders in coastal seawater.</title>
        <authorList>
            <person name="Liu J."/>
        </authorList>
    </citation>
    <scope>NUCLEOTIDE SEQUENCE</scope>
    <source>
        <strain evidence="6">D13-1</strain>
    </source>
</reference>
<organism evidence="6 7">
    <name type="scientific">Marinobacterium rhizophilum</name>
    <dbReference type="NCBI Taxonomy" id="420402"/>
    <lineage>
        <taxon>Bacteria</taxon>
        <taxon>Pseudomonadati</taxon>
        <taxon>Pseudomonadota</taxon>
        <taxon>Gammaproteobacteria</taxon>
        <taxon>Oceanospirillales</taxon>
        <taxon>Oceanospirillaceae</taxon>
        <taxon>Marinobacterium</taxon>
    </lineage>
</organism>
<accession>A0ABY5HFF7</accession>
<dbReference type="PANTHER" id="PTHR32089">
    <property type="entry name" value="METHYL-ACCEPTING CHEMOTAXIS PROTEIN MCPB"/>
    <property type="match status" value="1"/>
</dbReference>
<evidence type="ECO:0000313" key="7">
    <source>
        <dbReference type="Proteomes" id="UP001058461"/>
    </source>
</evidence>
<dbReference type="PROSITE" id="PS50111">
    <property type="entry name" value="CHEMOTAXIS_TRANSDUC_2"/>
    <property type="match status" value="1"/>
</dbReference>
<dbReference type="PANTHER" id="PTHR32089:SF112">
    <property type="entry name" value="LYSOZYME-LIKE PROTEIN-RELATED"/>
    <property type="match status" value="1"/>
</dbReference>
<evidence type="ECO:0000256" key="4">
    <source>
        <dbReference type="SAM" id="Phobius"/>
    </source>
</evidence>
<protein>
    <recommendedName>
        <fullName evidence="5">Methyl-accepting transducer domain-containing protein</fullName>
    </recommendedName>
</protein>
<keyword evidence="7" id="KW-1185">Reference proteome</keyword>
<feature type="transmembrane region" description="Helical" evidence="4">
    <location>
        <begin position="180"/>
        <end position="200"/>
    </location>
</feature>
<evidence type="ECO:0000313" key="6">
    <source>
        <dbReference type="EMBL" id="UTW10067.1"/>
    </source>
</evidence>
<evidence type="ECO:0000256" key="2">
    <source>
        <dbReference type="ARBA" id="ARBA00023224"/>
    </source>
</evidence>
<evidence type="ECO:0000259" key="5">
    <source>
        <dbReference type="PROSITE" id="PS50111"/>
    </source>
</evidence>
<evidence type="ECO:0000256" key="3">
    <source>
        <dbReference type="PROSITE-ProRule" id="PRU00284"/>
    </source>
</evidence>